<dbReference type="CDD" id="cd15669">
    <property type="entry name" value="ePHD_PHF7_G2E3_like"/>
    <property type="match status" value="1"/>
</dbReference>
<dbReference type="AlphaFoldDB" id="A0AAD8ACI5"/>
<evidence type="ECO:0000256" key="3">
    <source>
        <dbReference type="ARBA" id="ARBA00022679"/>
    </source>
</evidence>
<dbReference type="SMART" id="SM00249">
    <property type="entry name" value="PHD"/>
    <property type="match status" value="3"/>
</dbReference>
<reference evidence="13" key="2">
    <citation type="submission" date="2023-05" db="EMBL/GenBank/DDBJ databases">
        <authorList>
            <person name="Fouks B."/>
        </authorList>
    </citation>
    <scope>NUCLEOTIDE SEQUENCE</scope>
    <source>
        <strain evidence="13">Stay&amp;Tobe</strain>
        <tissue evidence="13">Testes</tissue>
    </source>
</reference>
<proteinExistence type="predicted"/>
<dbReference type="InterPro" id="IPR001965">
    <property type="entry name" value="Znf_PHD"/>
</dbReference>
<dbReference type="PROSITE" id="PS51805">
    <property type="entry name" value="EPHD"/>
    <property type="match status" value="1"/>
</dbReference>
<dbReference type="Pfam" id="PF13771">
    <property type="entry name" value="zf-HC5HC2H"/>
    <property type="match status" value="1"/>
</dbReference>
<dbReference type="GO" id="GO:0008270">
    <property type="term" value="F:zinc ion binding"/>
    <property type="evidence" value="ECO:0007669"/>
    <property type="project" value="UniProtKB-KW"/>
</dbReference>
<dbReference type="InterPro" id="IPR042013">
    <property type="entry name" value="PHF7/G2E3_ePHD"/>
</dbReference>
<evidence type="ECO:0000259" key="11">
    <source>
        <dbReference type="PROSITE" id="PS50089"/>
    </source>
</evidence>
<dbReference type="InterPro" id="IPR059102">
    <property type="entry name" value="PHD_PHF7/G2E3-like"/>
</dbReference>
<dbReference type="Gene3D" id="3.30.40.10">
    <property type="entry name" value="Zinc/RING finger domain, C3HC4 (zinc finger)"/>
    <property type="match status" value="3"/>
</dbReference>
<accession>A0AAD8ACI5</accession>
<keyword evidence="7" id="KW-0862">Zinc</keyword>
<dbReference type="Pfam" id="PF26054">
    <property type="entry name" value="PHD_G2E3"/>
    <property type="match status" value="1"/>
</dbReference>
<protein>
    <recommendedName>
        <fullName evidence="15">G2/M phase-specific E3 ubiquitin-protein ligase</fullName>
    </recommendedName>
</protein>
<comment type="caution">
    <text evidence="13">The sequence shown here is derived from an EMBL/GenBank/DDBJ whole genome shotgun (WGS) entry which is preliminary data.</text>
</comment>
<dbReference type="InterPro" id="IPR011011">
    <property type="entry name" value="Znf_FYVE_PHD"/>
</dbReference>
<keyword evidence="5 9" id="KW-0863">Zinc-finger</keyword>
<evidence type="ECO:0000256" key="1">
    <source>
        <dbReference type="ARBA" id="ARBA00004123"/>
    </source>
</evidence>
<keyword evidence="4" id="KW-0479">Metal-binding</keyword>
<feature type="domain" description="PHD-type" evidence="12">
    <location>
        <begin position="9"/>
        <end position="125"/>
    </location>
</feature>
<evidence type="ECO:0000256" key="4">
    <source>
        <dbReference type="ARBA" id="ARBA00022723"/>
    </source>
</evidence>
<feature type="region of interest" description="Disordered" evidence="10">
    <location>
        <begin position="517"/>
        <end position="562"/>
    </location>
</feature>
<feature type="region of interest" description="Disordered" evidence="10">
    <location>
        <begin position="300"/>
        <end position="324"/>
    </location>
</feature>
<dbReference type="SUPFAM" id="SSF57850">
    <property type="entry name" value="RING/U-box"/>
    <property type="match status" value="1"/>
</dbReference>
<feature type="compositionally biased region" description="Basic and acidic residues" evidence="10">
    <location>
        <begin position="541"/>
        <end position="556"/>
    </location>
</feature>
<comment type="pathway">
    <text evidence="2">Protein modification; protein ubiquitination.</text>
</comment>
<evidence type="ECO:0008006" key="15">
    <source>
        <dbReference type="Google" id="ProtNLM"/>
    </source>
</evidence>
<dbReference type="GO" id="GO:0005634">
    <property type="term" value="C:nucleus"/>
    <property type="evidence" value="ECO:0007669"/>
    <property type="project" value="TreeGrafter"/>
</dbReference>
<keyword evidence="14" id="KW-1185">Reference proteome</keyword>
<evidence type="ECO:0000256" key="9">
    <source>
        <dbReference type="PROSITE-ProRule" id="PRU00175"/>
    </source>
</evidence>
<keyword evidence="6" id="KW-0833">Ubl conjugation pathway</keyword>
<dbReference type="Proteomes" id="UP001233999">
    <property type="component" value="Unassembled WGS sequence"/>
</dbReference>
<evidence type="ECO:0000256" key="2">
    <source>
        <dbReference type="ARBA" id="ARBA00004906"/>
    </source>
</evidence>
<dbReference type="PANTHER" id="PTHR12420:SF42">
    <property type="entry name" value="G2_M PHASE-SPECIFIC E3 UBIQUITIN-PROTEIN LIGASE"/>
    <property type="match status" value="1"/>
</dbReference>
<evidence type="ECO:0000256" key="5">
    <source>
        <dbReference type="ARBA" id="ARBA00022771"/>
    </source>
</evidence>
<name>A0AAD8ACI5_DIPPU</name>
<dbReference type="InterPro" id="IPR034732">
    <property type="entry name" value="EPHD"/>
</dbReference>
<dbReference type="PROSITE" id="PS50089">
    <property type="entry name" value="ZF_RING_2"/>
    <property type="match status" value="1"/>
</dbReference>
<evidence type="ECO:0000256" key="6">
    <source>
        <dbReference type="ARBA" id="ARBA00022786"/>
    </source>
</evidence>
<dbReference type="EMBL" id="JASPKZ010002337">
    <property type="protein sequence ID" value="KAJ9595463.1"/>
    <property type="molecule type" value="Genomic_DNA"/>
</dbReference>
<feature type="domain" description="RING-type" evidence="11">
    <location>
        <begin position="145"/>
        <end position="194"/>
    </location>
</feature>
<evidence type="ECO:0000256" key="8">
    <source>
        <dbReference type="ARBA" id="ARBA00023242"/>
    </source>
</evidence>
<dbReference type="InterPro" id="IPR013083">
    <property type="entry name" value="Znf_RING/FYVE/PHD"/>
</dbReference>
<comment type="subcellular location">
    <subcellularLocation>
        <location evidence="1">Nucleus</location>
    </subcellularLocation>
</comment>
<dbReference type="InterPro" id="IPR001841">
    <property type="entry name" value="Znf_RING"/>
</dbReference>
<evidence type="ECO:0000256" key="7">
    <source>
        <dbReference type="ARBA" id="ARBA00022833"/>
    </source>
</evidence>
<evidence type="ECO:0000256" key="10">
    <source>
        <dbReference type="SAM" id="MobiDB-lite"/>
    </source>
</evidence>
<dbReference type="PANTHER" id="PTHR12420">
    <property type="entry name" value="PHD FINGER PROTEIN"/>
    <property type="match status" value="1"/>
</dbReference>
<feature type="compositionally biased region" description="Low complexity" evidence="10">
    <location>
        <begin position="517"/>
        <end position="528"/>
    </location>
</feature>
<reference evidence="13" key="1">
    <citation type="journal article" date="2023" name="IScience">
        <title>Live-bearing cockroach genome reveals convergent evolutionary mechanisms linked to viviparity in insects and beyond.</title>
        <authorList>
            <person name="Fouks B."/>
            <person name="Harrison M.C."/>
            <person name="Mikhailova A.A."/>
            <person name="Marchal E."/>
            <person name="English S."/>
            <person name="Carruthers M."/>
            <person name="Jennings E.C."/>
            <person name="Chiamaka E.L."/>
            <person name="Frigard R.A."/>
            <person name="Pippel M."/>
            <person name="Attardo G.M."/>
            <person name="Benoit J.B."/>
            <person name="Bornberg-Bauer E."/>
            <person name="Tobe S.S."/>
        </authorList>
    </citation>
    <scope>NUCLEOTIDE SEQUENCE</scope>
    <source>
        <strain evidence="13">Stay&amp;Tobe</strain>
    </source>
</reference>
<keyword evidence="3" id="KW-0808">Transferase</keyword>
<dbReference type="InterPro" id="IPR051188">
    <property type="entry name" value="PHD-type_Zinc_Finger"/>
</dbReference>
<keyword evidence="8" id="KW-0539">Nucleus</keyword>
<evidence type="ECO:0000313" key="13">
    <source>
        <dbReference type="EMBL" id="KAJ9595463.1"/>
    </source>
</evidence>
<sequence length="622" mass="70033">MEVKDSDKPKTCLFCNQYEDNELQYGKFYELDGDIVTHYYCLLLSSNMEQNGDDNEGILGFLRKDILKELRRGRQLACSYCRLLGATLGCCASRCKKVFHLPCGRRAGSLHQFFGQFKSFCATHRPLQKIDANILQQSKNKPATCPICYDQVDPTAFRTTLWAPCCRVNAWFHRDCVQKLAMSAGYFFKCPLCNNKPTFQKAMLDFGIYIPEQDASWELVPNAYQELLHRHNRCDAPKCHCPKGRSHEMTGTRWELVLCKYCGSQGVHIGCGQLKWSNPEWECNECKNMLKQAQERPNLDYENEQQDEEPTASSPAPGPVSPPVPIMVIELNRKKIDTGPVVLTSEDFCIPSKNLTEGEQPAKRIRVSNPVPLNRQNILQNYLAESSETEQKIINQNLMSANNAQQQETRMYTLTQNSTNQQQQTGVKIVPQQQRTSTISTNQQQQTGVMLMPQQQQQQQTVATANATISTNNCHLCFFPSQQPLVSPTSSSTAVHGGIHSSGALPAVHGVQLCANSTPTSRSLTTSSEQCRKSIRSRLRSQGDKSGLESSHEPRSDGQYSDNRVISSNISLSDLRFKLINPNTLQMVLCDNFVIRFGMKCQTLSRSISETIQTRARSKLQS</sequence>
<dbReference type="SUPFAM" id="SSF57903">
    <property type="entry name" value="FYVE/PHD zinc finger"/>
    <property type="match status" value="1"/>
</dbReference>
<feature type="compositionally biased region" description="Acidic residues" evidence="10">
    <location>
        <begin position="301"/>
        <end position="310"/>
    </location>
</feature>
<organism evidence="13 14">
    <name type="scientific">Diploptera punctata</name>
    <name type="common">Pacific beetle cockroach</name>
    <dbReference type="NCBI Taxonomy" id="6984"/>
    <lineage>
        <taxon>Eukaryota</taxon>
        <taxon>Metazoa</taxon>
        <taxon>Ecdysozoa</taxon>
        <taxon>Arthropoda</taxon>
        <taxon>Hexapoda</taxon>
        <taxon>Insecta</taxon>
        <taxon>Pterygota</taxon>
        <taxon>Neoptera</taxon>
        <taxon>Polyneoptera</taxon>
        <taxon>Dictyoptera</taxon>
        <taxon>Blattodea</taxon>
        <taxon>Blaberoidea</taxon>
        <taxon>Blaberidae</taxon>
        <taxon>Diplopterinae</taxon>
        <taxon>Diploptera</taxon>
    </lineage>
</organism>
<feature type="non-terminal residue" evidence="13">
    <location>
        <position position="1"/>
    </location>
</feature>
<evidence type="ECO:0000259" key="12">
    <source>
        <dbReference type="PROSITE" id="PS51805"/>
    </source>
</evidence>
<gene>
    <name evidence="13" type="ORF">L9F63_013374</name>
</gene>
<evidence type="ECO:0000313" key="14">
    <source>
        <dbReference type="Proteomes" id="UP001233999"/>
    </source>
</evidence>